<evidence type="ECO:0000256" key="4">
    <source>
        <dbReference type="ARBA" id="ARBA00022980"/>
    </source>
</evidence>
<evidence type="ECO:0000313" key="8">
    <source>
        <dbReference type="Proteomes" id="UP000064243"/>
    </source>
</evidence>
<dbReference type="PATRIC" id="fig|36861.3.peg.1205"/>
<comment type="subunit">
    <text evidence="6">Part of the 50S ribosomal subunit. Contacts protein L29, and trigger factor when it is bound to the ribosome.</text>
</comment>
<evidence type="ECO:0000313" key="7">
    <source>
        <dbReference type="EMBL" id="KVW99740.1"/>
    </source>
</evidence>
<evidence type="ECO:0000256" key="5">
    <source>
        <dbReference type="ARBA" id="ARBA00023274"/>
    </source>
</evidence>
<sequence>MGAISQERLLKVILAPVISEKSTRIADKLNQVVFRVLPSATKQEIGAAVASLFKVEVTGVQVLNVKGKVKRSGRVTGRRDNWKKAYVTLKQGQDIDFASGQ</sequence>
<comment type="caution">
    <text evidence="7">The sequence shown here is derived from an EMBL/GenBank/DDBJ whole genome shotgun (WGS) entry which is preliminary data.</text>
</comment>
<comment type="similarity">
    <text evidence="1 6">Belongs to the universal ribosomal protein uL23 family.</text>
</comment>
<gene>
    <name evidence="6 7" type="primary">rplW</name>
    <name evidence="7" type="ORF">ABW22_00845</name>
</gene>
<dbReference type="SUPFAM" id="SSF54189">
    <property type="entry name" value="Ribosomal proteins S24e, L23 and L15e"/>
    <property type="match status" value="1"/>
</dbReference>
<name>A0A106BWH0_THIDE</name>
<accession>A0A106BWH0</accession>
<dbReference type="FunFam" id="3.30.70.330:FF:000001">
    <property type="entry name" value="50S ribosomal protein L23"/>
    <property type="match status" value="1"/>
</dbReference>
<dbReference type="NCBIfam" id="NF004363">
    <property type="entry name" value="PRK05738.2-4"/>
    <property type="match status" value="1"/>
</dbReference>
<reference evidence="7 8" key="1">
    <citation type="journal article" date="2015" name="Appl. Environ. Microbiol.">
        <title>Aerobic and Anaerobic Thiosulfate Oxidation by a Cold-Adapted, Subglacial Chemoautotroph.</title>
        <authorList>
            <person name="Harrold Z.R."/>
            <person name="Skidmore M.L."/>
            <person name="Hamilton T.L."/>
            <person name="Desch L."/>
            <person name="Amada K."/>
            <person name="van Gelder W."/>
            <person name="Glover K."/>
            <person name="Roden E.E."/>
            <person name="Boyd E.S."/>
        </authorList>
    </citation>
    <scope>NUCLEOTIDE SEQUENCE [LARGE SCALE GENOMIC DNA]</scope>
    <source>
        <strain evidence="7 8">RG</strain>
    </source>
</reference>
<dbReference type="GO" id="GO:0003735">
    <property type="term" value="F:structural constituent of ribosome"/>
    <property type="evidence" value="ECO:0007669"/>
    <property type="project" value="InterPro"/>
</dbReference>
<dbReference type="InterPro" id="IPR013025">
    <property type="entry name" value="Ribosomal_uL23-like"/>
</dbReference>
<keyword evidence="3 6" id="KW-0694">RNA-binding</keyword>
<dbReference type="HAMAP" id="MF_01369_B">
    <property type="entry name" value="Ribosomal_uL23_B"/>
    <property type="match status" value="1"/>
</dbReference>
<dbReference type="InterPro" id="IPR012677">
    <property type="entry name" value="Nucleotide-bd_a/b_plait_sf"/>
</dbReference>
<keyword evidence="2 6" id="KW-0699">rRNA-binding</keyword>
<evidence type="ECO:0000256" key="2">
    <source>
        <dbReference type="ARBA" id="ARBA00022730"/>
    </source>
</evidence>
<proteinExistence type="inferred from homology"/>
<dbReference type="Gene3D" id="3.30.70.330">
    <property type="match status" value="1"/>
</dbReference>
<keyword evidence="5 6" id="KW-0687">Ribonucleoprotein</keyword>
<keyword evidence="4 6" id="KW-0689">Ribosomal protein</keyword>
<evidence type="ECO:0000256" key="6">
    <source>
        <dbReference type="HAMAP-Rule" id="MF_01369"/>
    </source>
</evidence>
<keyword evidence="8" id="KW-1185">Reference proteome</keyword>
<evidence type="ECO:0000256" key="1">
    <source>
        <dbReference type="ARBA" id="ARBA00006700"/>
    </source>
</evidence>
<dbReference type="PANTHER" id="PTHR11620">
    <property type="entry name" value="60S RIBOSOMAL PROTEIN L23A"/>
    <property type="match status" value="1"/>
</dbReference>
<dbReference type="GO" id="GO:1990904">
    <property type="term" value="C:ribonucleoprotein complex"/>
    <property type="evidence" value="ECO:0007669"/>
    <property type="project" value="UniProtKB-KW"/>
</dbReference>
<dbReference type="InterPro" id="IPR012678">
    <property type="entry name" value="Ribosomal_uL23/eL15/eS24_sf"/>
</dbReference>
<dbReference type="OrthoDB" id="9793353at2"/>
<dbReference type="NCBIfam" id="NF004359">
    <property type="entry name" value="PRK05738.1-3"/>
    <property type="match status" value="1"/>
</dbReference>
<dbReference type="GO" id="GO:0005840">
    <property type="term" value="C:ribosome"/>
    <property type="evidence" value="ECO:0007669"/>
    <property type="project" value="UniProtKB-KW"/>
</dbReference>
<dbReference type="STRING" id="1123392.GCA_000376425_03429"/>
<dbReference type="GO" id="GO:0019843">
    <property type="term" value="F:rRNA binding"/>
    <property type="evidence" value="ECO:0007669"/>
    <property type="project" value="UniProtKB-UniRule"/>
</dbReference>
<evidence type="ECO:0000256" key="3">
    <source>
        <dbReference type="ARBA" id="ARBA00022884"/>
    </source>
</evidence>
<dbReference type="Pfam" id="PF00276">
    <property type="entry name" value="Ribosomal_L23"/>
    <property type="match status" value="1"/>
</dbReference>
<dbReference type="AlphaFoldDB" id="A0A106BWH0"/>
<comment type="function">
    <text evidence="6">One of the early assembly proteins it binds 23S rRNA. One of the proteins that surrounds the polypeptide exit tunnel on the outside of the ribosome. Forms the main docking site for trigger factor binding to the ribosome.</text>
</comment>
<dbReference type="GO" id="GO:0006412">
    <property type="term" value="P:translation"/>
    <property type="evidence" value="ECO:0007669"/>
    <property type="project" value="UniProtKB-UniRule"/>
</dbReference>
<dbReference type="eggNOG" id="COG0089">
    <property type="taxonomic scope" value="Bacteria"/>
</dbReference>
<dbReference type="EMBL" id="LDUG01000002">
    <property type="protein sequence ID" value="KVW99740.1"/>
    <property type="molecule type" value="Genomic_DNA"/>
</dbReference>
<protein>
    <recommendedName>
        <fullName evidence="6">Large ribosomal subunit protein uL23</fullName>
    </recommendedName>
</protein>
<organism evidence="7 8">
    <name type="scientific">Thiobacillus denitrificans</name>
    <dbReference type="NCBI Taxonomy" id="36861"/>
    <lineage>
        <taxon>Bacteria</taxon>
        <taxon>Pseudomonadati</taxon>
        <taxon>Pseudomonadota</taxon>
        <taxon>Betaproteobacteria</taxon>
        <taxon>Nitrosomonadales</taxon>
        <taxon>Thiobacillaceae</taxon>
        <taxon>Thiobacillus</taxon>
    </lineage>
</organism>
<dbReference type="Proteomes" id="UP000064243">
    <property type="component" value="Unassembled WGS sequence"/>
</dbReference>
<dbReference type="RefSeq" id="WP_059750962.1">
    <property type="nucleotide sequence ID" value="NZ_LDUG01000002.1"/>
</dbReference>